<dbReference type="InterPro" id="IPR012338">
    <property type="entry name" value="Beta-lactam/transpept-like"/>
</dbReference>
<accession>A0ABS5JZZ6</accession>
<evidence type="ECO:0000313" key="3">
    <source>
        <dbReference type="Proteomes" id="UP000708576"/>
    </source>
</evidence>
<dbReference type="InterPro" id="IPR001466">
    <property type="entry name" value="Beta-lactam-related"/>
</dbReference>
<organism evidence="2 3">
    <name type="scientific">Carboxylicivirga linearis</name>
    <dbReference type="NCBI Taxonomy" id="1628157"/>
    <lineage>
        <taxon>Bacteria</taxon>
        <taxon>Pseudomonadati</taxon>
        <taxon>Bacteroidota</taxon>
        <taxon>Bacteroidia</taxon>
        <taxon>Marinilabiliales</taxon>
        <taxon>Marinilabiliaceae</taxon>
        <taxon>Carboxylicivirga</taxon>
    </lineage>
</organism>
<feature type="domain" description="Beta-lactamase-related" evidence="1">
    <location>
        <begin position="41"/>
        <end position="396"/>
    </location>
</feature>
<gene>
    <name evidence="2" type="ORF">KEM10_19260</name>
</gene>
<dbReference type="PANTHER" id="PTHR43283">
    <property type="entry name" value="BETA-LACTAMASE-RELATED"/>
    <property type="match status" value="1"/>
</dbReference>
<sequence length="412" mass="46910">MKKLALFLLIPLLYQCHHPQTFPQVLPEEVGLNPTISNSIDTAMQKYIDNKQLAGITTMLVKDGKLIQQNAYGWADIDNQIPMTEKSIFRIYSMTKSITSMALMKLYEKGLFQLDDPVAKYIHEFGNTKVFKDMENGMPVLVEQNPSMTIRHLITHTSGLTYGWAPDSYVDSVYRADSLLLWDELLEPKIKRLAKAPLKFQPGEKWEYSVSIDVLGYLIEVLSKQKLDVFLSENIFVPLKMEDTGFAVPKEKIDRYTAVYAPDSVKGIKSLESIEDSRFTKPAVFLMGGGGLQSTMMDYARFCQMILNKGELDGVRIFKPETIAFLYDNQMPDSKEAWNNTGWTIGYKLQLVDNPEGSYPYKGEISWEGAADTHFWIDVKNNVIGLAFTQMMPGNTTSFHKDFKEIVYNAMQ</sequence>
<reference evidence="2 3" key="1">
    <citation type="journal article" date="2015" name="Int. J. Syst. Evol. Microbiol.">
        <title>Carboxylicivirga linearis sp. nov., isolated from a sea cucumber culture pond.</title>
        <authorList>
            <person name="Wang F.Q."/>
            <person name="Zhou Y.X."/>
            <person name="Lin X.Z."/>
            <person name="Chen G.J."/>
            <person name="Du Z.J."/>
        </authorList>
    </citation>
    <scope>NUCLEOTIDE SEQUENCE [LARGE SCALE GENOMIC DNA]</scope>
    <source>
        <strain evidence="2 3">FB218</strain>
    </source>
</reference>
<comment type="caution">
    <text evidence="2">The sequence shown here is derived from an EMBL/GenBank/DDBJ whole genome shotgun (WGS) entry which is preliminary data.</text>
</comment>
<dbReference type="RefSeq" id="WP_212218262.1">
    <property type="nucleotide sequence ID" value="NZ_JAGUCO010000023.1"/>
</dbReference>
<keyword evidence="3" id="KW-1185">Reference proteome</keyword>
<evidence type="ECO:0000313" key="2">
    <source>
        <dbReference type="EMBL" id="MBS2100433.1"/>
    </source>
</evidence>
<dbReference type="SUPFAM" id="SSF56601">
    <property type="entry name" value="beta-lactamase/transpeptidase-like"/>
    <property type="match status" value="1"/>
</dbReference>
<dbReference type="Pfam" id="PF00144">
    <property type="entry name" value="Beta-lactamase"/>
    <property type="match status" value="1"/>
</dbReference>
<dbReference type="EMBL" id="JAGUCO010000023">
    <property type="protein sequence ID" value="MBS2100433.1"/>
    <property type="molecule type" value="Genomic_DNA"/>
</dbReference>
<proteinExistence type="predicted"/>
<dbReference type="InterPro" id="IPR050789">
    <property type="entry name" value="Diverse_Enzym_Activities"/>
</dbReference>
<protein>
    <submittedName>
        <fullName evidence="2">Beta-lactamase family protein</fullName>
    </submittedName>
</protein>
<dbReference type="Proteomes" id="UP000708576">
    <property type="component" value="Unassembled WGS sequence"/>
</dbReference>
<dbReference type="PANTHER" id="PTHR43283:SF3">
    <property type="entry name" value="BETA-LACTAMASE FAMILY PROTEIN (AFU_ORTHOLOGUE AFUA_5G07500)"/>
    <property type="match status" value="1"/>
</dbReference>
<evidence type="ECO:0000259" key="1">
    <source>
        <dbReference type="Pfam" id="PF00144"/>
    </source>
</evidence>
<dbReference type="Gene3D" id="3.40.710.10">
    <property type="entry name" value="DD-peptidase/beta-lactamase superfamily"/>
    <property type="match status" value="1"/>
</dbReference>
<name>A0ABS5JZZ6_9BACT</name>